<organism evidence="2 3">
    <name type="scientific">Gonium pectorale</name>
    <name type="common">Green alga</name>
    <dbReference type="NCBI Taxonomy" id="33097"/>
    <lineage>
        <taxon>Eukaryota</taxon>
        <taxon>Viridiplantae</taxon>
        <taxon>Chlorophyta</taxon>
        <taxon>core chlorophytes</taxon>
        <taxon>Chlorophyceae</taxon>
        <taxon>CS clade</taxon>
        <taxon>Chlamydomonadales</taxon>
        <taxon>Volvocaceae</taxon>
        <taxon>Gonium</taxon>
    </lineage>
</organism>
<dbReference type="Pfam" id="PF03407">
    <property type="entry name" value="Nucleotid_trans"/>
    <property type="match status" value="1"/>
</dbReference>
<dbReference type="Proteomes" id="UP000075714">
    <property type="component" value="Unassembled WGS sequence"/>
</dbReference>
<gene>
    <name evidence="2" type="ORF">GPECTOR_6g897</name>
</gene>
<comment type="caution">
    <text evidence="2">The sequence shown here is derived from an EMBL/GenBank/DDBJ whole genome shotgun (WGS) entry which is preliminary data.</text>
</comment>
<evidence type="ECO:0000313" key="3">
    <source>
        <dbReference type="Proteomes" id="UP000075714"/>
    </source>
</evidence>
<accession>A0A150GVR9</accession>
<dbReference type="AlphaFoldDB" id="A0A150GVR9"/>
<feature type="domain" description="Nucleotide-diphospho-sugar transferase" evidence="1">
    <location>
        <begin position="89"/>
        <end position="233"/>
    </location>
</feature>
<dbReference type="STRING" id="33097.A0A150GVR9"/>
<evidence type="ECO:0000259" key="1">
    <source>
        <dbReference type="Pfam" id="PF03407"/>
    </source>
</evidence>
<protein>
    <recommendedName>
        <fullName evidence="1">Nucleotide-diphospho-sugar transferase domain-containing protein</fullName>
    </recommendedName>
</protein>
<sequence length="356" mass="39720">MEPQSINLGNGTNATMVTVPWLQPPGWVSPYTHLLNNFTELLRLRASSDKWVTVFPLSVADGRVGTPEDVKLIRLALNTIYSYRVFGKSDHYVVAAMTPAAVEDCLRYRLPCYNATHYAKTRTKVDIYWARLLVLRDTLVTGFNIHFSDLDVSYLRPVMPAIRKVFSWSNNAADGSMMKEESLRPNRSPLFLINGGVKLLRSNERVIKFLDSLMPYKPTGVQTQIAMTAQSYRTWAPCCTEVTCRAAQNAGMAALTPHPMQYGPEHHCKPRHNSDICGGSNRRLYVHAICFGPNDAKESLFKNLKAMFLRTDMGNLTGLQALQDPSALGQPDAEAIARSGLPCRHTAWEGQRGACV</sequence>
<dbReference type="OrthoDB" id="526787at2759"/>
<evidence type="ECO:0000313" key="2">
    <source>
        <dbReference type="EMBL" id="KXZ53977.1"/>
    </source>
</evidence>
<dbReference type="EMBL" id="LSYV01000007">
    <property type="protein sequence ID" value="KXZ53977.1"/>
    <property type="molecule type" value="Genomic_DNA"/>
</dbReference>
<dbReference type="InterPro" id="IPR005069">
    <property type="entry name" value="Nucl-diP-sugar_transferase"/>
</dbReference>
<name>A0A150GVR9_GONPE</name>
<keyword evidence="3" id="KW-1185">Reference proteome</keyword>
<reference evidence="3" key="1">
    <citation type="journal article" date="2016" name="Nat. Commun.">
        <title>The Gonium pectorale genome demonstrates co-option of cell cycle regulation during the evolution of multicellularity.</title>
        <authorList>
            <person name="Hanschen E.R."/>
            <person name="Marriage T.N."/>
            <person name="Ferris P.J."/>
            <person name="Hamaji T."/>
            <person name="Toyoda A."/>
            <person name="Fujiyama A."/>
            <person name="Neme R."/>
            <person name="Noguchi H."/>
            <person name="Minakuchi Y."/>
            <person name="Suzuki M."/>
            <person name="Kawai-Toyooka H."/>
            <person name="Smith D.R."/>
            <person name="Sparks H."/>
            <person name="Anderson J."/>
            <person name="Bakaric R."/>
            <person name="Luria V."/>
            <person name="Karger A."/>
            <person name="Kirschner M.W."/>
            <person name="Durand P.M."/>
            <person name="Michod R.E."/>
            <person name="Nozaki H."/>
            <person name="Olson B.J."/>
        </authorList>
    </citation>
    <scope>NUCLEOTIDE SEQUENCE [LARGE SCALE GENOMIC DNA]</scope>
    <source>
        <strain evidence="3">NIES-2863</strain>
    </source>
</reference>
<proteinExistence type="predicted"/>